<feature type="coiled-coil region" evidence="1">
    <location>
        <begin position="70"/>
        <end position="300"/>
    </location>
</feature>
<evidence type="ECO:0000313" key="2">
    <source>
        <dbReference type="EMBL" id="AIM41311.1"/>
    </source>
</evidence>
<dbReference type="AlphaFoldDB" id="A0A088F8P8"/>
<gene>
    <name evidence="2" type="ORF">Mcas_0716</name>
</gene>
<organism evidence="2">
    <name type="scientific">Candidatus Magnetobacterium casense</name>
    <dbReference type="NCBI Taxonomy" id="1455061"/>
    <lineage>
        <taxon>Bacteria</taxon>
        <taxon>Pseudomonadati</taxon>
        <taxon>Nitrospirota</taxon>
        <taxon>Thermodesulfovibrionia</taxon>
        <taxon>Thermodesulfovibrionales</taxon>
        <taxon>Candidatus Magnetobacteriaceae</taxon>
        <taxon>Candidatus Magnetobacterium</taxon>
    </lineage>
</organism>
<evidence type="ECO:0000256" key="1">
    <source>
        <dbReference type="SAM" id="Coils"/>
    </source>
</evidence>
<accession>A0A088F8P8</accession>
<keyword evidence="1" id="KW-0175">Coiled coil</keyword>
<proteinExistence type="predicted"/>
<reference evidence="2" key="1">
    <citation type="journal article" date="2014" name="ISME J.">
        <title>Genomic insights into the uncultured genus 'Candidatus Magnetobacterium' in the phylum Nitrospirae.</title>
        <authorList>
            <person name="Lin W."/>
            <person name="Deng A."/>
            <person name="Wang Z."/>
            <person name="Li Y."/>
            <person name="Wen T."/>
            <person name="Wu L.F."/>
            <person name="Wu M."/>
            <person name="Pan Y."/>
        </authorList>
    </citation>
    <scope>NUCLEOTIDE SEQUENCE</scope>
    <source>
        <strain evidence="2">MYR-1</strain>
    </source>
</reference>
<protein>
    <submittedName>
        <fullName evidence="2">Putative magnetosome protein Man6</fullName>
    </submittedName>
</protein>
<sequence>MMTRDYSPKETTYNREEMLDLISNVVQTLVIKKRIIALKSEIAKKLRDVQYMQDKVATVRKKSIDLKTSISDLGKKLAQSRESLKNYREEKAKVLIWLEKLKEFENTPGLIDDKKRQVQTLTDSVHKLSERFKTLDKSYKEVSKLKQDLLRNTEEKTKTADKLSDEVLTLQRQKDQHADKPYLTASKDELSAMQKEAAAKIKDLQQEIKKVKDMLTKGKAELTQAQASLTKETREKEKLSATEKELEEKIAYYTSIEDKDVLSADIDELKKQRIAIIAELEEKQRRIHELENSIESTNEAIEAEKHFTENFEKRKLLLEEKRKQVEGIPQKLAEYSRQADINERLIHQSKQLNGYIDAVNKLIDAEVKGIEKYFKVFEEAVAK</sequence>
<dbReference type="RefSeq" id="WP_040335332.1">
    <property type="nucleotide sequence ID" value="NZ_JMFO01000016.1"/>
</dbReference>
<name>A0A088F8P8_9BACT</name>
<dbReference type="Gene3D" id="1.10.287.1490">
    <property type="match status" value="1"/>
</dbReference>
<dbReference type="EMBL" id="KM433674">
    <property type="protein sequence ID" value="AIM41311.1"/>
    <property type="molecule type" value="Genomic_DNA"/>
</dbReference>